<reference evidence="5 6" key="1">
    <citation type="submission" date="2016-09" db="EMBL/GenBank/DDBJ databases">
        <title>Complete genome sequence of microbes from the polar regions.</title>
        <authorList>
            <person name="Liao L."/>
            <person name="Chen B."/>
        </authorList>
    </citation>
    <scope>NUCLEOTIDE SEQUENCE [LARGE SCALE GENOMIC DNA]</scope>
    <source>
        <strain evidence="5 6">ZS314</strain>
    </source>
</reference>
<dbReference type="InterPro" id="IPR001173">
    <property type="entry name" value="Glyco_trans_2-like"/>
</dbReference>
<gene>
    <name evidence="5" type="ORF">BHD05_15500</name>
</gene>
<organism evidence="5 6">
    <name type="scientific">Marisediminicola antarctica</name>
    <dbReference type="NCBI Taxonomy" id="674079"/>
    <lineage>
        <taxon>Bacteria</taxon>
        <taxon>Bacillati</taxon>
        <taxon>Actinomycetota</taxon>
        <taxon>Actinomycetes</taxon>
        <taxon>Micrococcales</taxon>
        <taxon>Microbacteriaceae</taxon>
        <taxon>Marisediminicola</taxon>
    </lineage>
</organism>
<dbReference type="KEGG" id="mant:BHD05_15500"/>
<dbReference type="Proteomes" id="UP000464507">
    <property type="component" value="Chromosome"/>
</dbReference>
<evidence type="ECO:0000256" key="3">
    <source>
        <dbReference type="ARBA" id="ARBA00022679"/>
    </source>
</evidence>
<dbReference type="EMBL" id="CP017146">
    <property type="protein sequence ID" value="QHO70842.1"/>
    <property type="molecule type" value="Genomic_DNA"/>
</dbReference>
<dbReference type="PANTHER" id="PTHR43685">
    <property type="entry name" value="GLYCOSYLTRANSFERASE"/>
    <property type="match status" value="1"/>
</dbReference>
<dbReference type="RefSeq" id="WP_202614242.1">
    <property type="nucleotide sequence ID" value="NZ_CP017146.1"/>
</dbReference>
<evidence type="ECO:0000313" key="5">
    <source>
        <dbReference type="EMBL" id="QHO70842.1"/>
    </source>
</evidence>
<evidence type="ECO:0000256" key="1">
    <source>
        <dbReference type="ARBA" id="ARBA00006739"/>
    </source>
</evidence>
<comment type="similarity">
    <text evidence="1">Belongs to the glycosyltransferase 2 family.</text>
</comment>
<protein>
    <submittedName>
        <fullName evidence="5">Glycosyl transferase</fullName>
    </submittedName>
</protein>
<dbReference type="InterPro" id="IPR050834">
    <property type="entry name" value="Glycosyltransf_2"/>
</dbReference>
<keyword evidence="6" id="KW-1185">Reference proteome</keyword>
<proteinExistence type="inferred from homology"/>
<dbReference type="PANTHER" id="PTHR43685:SF5">
    <property type="entry name" value="GLYCOSYLTRANSFERASE EPSE-RELATED"/>
    <property type="match status" value="1"/>
</dbReference>
<dbReference type="Pfam" id="PF00535">
    <property type="entry name" value="Glycos_transf_2"/>
    <property type="match status" value="1"/>
</dbReference>
<dbReference type="SUPFAM" id="SSF53448">
    <property type="entry name" value="Nucleotide-diphospho-sugar transferases"/>
    <property type="match status" value="1"/>
</dbReference>
<evidence type="ECO:0000259" key="4">
    <source>
        <dbReference type="Pfam" id="PF00535"/>
    </source>
</evidence>
<evidence type="ECO:0000256" key="2">
    <source>
        <dbReference type="ARBA" id="ARBA00022676"/>
    </source>
</evidence>
<sequence>METTDLPPFSLLLPVYAGDSAAHLDRAFRSSVHQQKLPPSEVVLVQDGPVGADLVSKIAELIKISTVPVRLVPIPQNVGLARALTIGLAECENDVVARMDADDISLPERFAVQIPLIAQGHELVGSGMYEFTEDEAGIETLGATRNPPTESGDIARTARFHDPFNHPTVVYTKTAVVRAGGYGPPALMEDYFLFARMIADGARTCNSAQWLVMYRVSSGAYKRRGGLTLLGSELTLQRELRRIGFTSRSQWLRNVVIRGGYRLIPQSVRRAIYGRFMLRGHRS</sequence>
<dbReference type="Gene3D" id="3.90.550.10">
    <property type="entry name" value="Spore Coat Polysaccharide Biosynthesis Protein SpsA, Chain A"/>
    <property type="match status" value="1"/>
</dbReference>
<name>A0A7L5AL71_9MICO</name>
<keyword evidence="3 5" id="KW-0808">Transferase</keyword>
<dbReference type="GO" id="GO:0016757">
    <property type="term" value="F:glycosyltransferase activity"/>
    <property type="evidence" value="ECO:0007669"/>
    <property type="project" value="UniProtKB-KW"/>
</dbReference>
<dbReference type="AlphaFoldDB" id="A0A7L5AL71"/>
<evidence type="ECO:0000313" key="6">
    <source>
        <dbReference type="Proteomes" id="UP000464507"/>
    </source>
</evidence>
<accession>A0A7L5AL71</accession>
<keyword evidence="2" id="KW-0328">Glycosyltransferase</keyword>
<feature type="domain" description="Glycosyltransferase 2-like" evidence="4">
    <location>
        <begin position="10"/>
        <end position="166"/>
    </location>
</feature>
<dbReference type="InterPro" id="IPR029044">
    <property type="entry name" value="Nucleotide-diphossugar_trans"/>
</dbReference>